<evidence type="ECO:0000256" key="14">
    <source>
        <dbReference type="SAM" id="MobiDB-lite"/>
    </source>
</evidence>
<dbReference type="GO" id="GO:0016322">
    <property type="term" value="P:neuron remodeling"/>
    <property type="evidence" value="ECO:0007669"/>
    <property type="project" value="TreeGrafter"/>
</dbReference>
<dbReference type="GO" id="GO:0030169">
    <property type="term" value="F:low-density lipoprotein particle binding"/>
    <property type="evidence" value="ECO:0007669"/>
    <property type="project" value="TreeGrafter"/>
</dbReference>
<dbReference type="FunFam" id="2.170.300.10:FF:000010">
    <property type="entry name" value="Scavenger receptor class F member 2"/>
    <property type="match status" value="1"/>
</dbReference>
<evidence type="ECO:0000259" key="16">
    <source>
        <dbReference type="PROSITE" id="PS50026"/>
    </source>
</evidence>
<feature type="compositionally biased region" description="Polar residues" evidence="14">
    <location>
        <begin position="678"/>
        <end position="714"/>
    </location>
</feature>
<dbReference type="SUPFAM" id="SSF57184">
    <property type="entry name" value="Growth factor receptor domain"/>
    <property type="match status" value="1"/>
</dbReference>
<sequence>MLASSGKALGGNREGVGRCGDQIKPGPPTPLAAMGLGLVFPLLLLWTRETQGSTLDPAGQHVCRGSSPSELQCCPGWRQKDEECTIPICEGPDACKKDEVCVKPGLCRCKPGFFGAQCSSRCPGQYWGPDCRETCPCHPRGQCESATGVCRCQPNYWGRLCEFTCTCGPHGQCDQKTGLCHCDPGWWSPTCRRPCQCNPAARCDQTTGACLCPSGWWGRRCSFKCSCHNSPCVQDSGHCTCLPGWWGPECNHRCQCVRGQCSVTSGHCSCPPGFYGARCELPCNPGHYGVQCRESCGHCQLNATCSPVTGTCESCKPGWNGTQCKQPCPLGTFGERCREQCPRCRLGEPCHAETGHCQRCDPGWLGHRCENSCPLGSFGEGCSSICPTCVQGTCDAVTGECVCSAGYWGTSCNNSCPPGFYGNNCSTPCQCSEGLCHPVSGACQLGQHGKNALIVGILVPLLLLLVGLICCVYCCSATRLDPKDRPERNGAALFRMKQQVWGALTSLGSSLPCGSLSNYKLPWVTVSHHDPEIPFNHSFIEPPSAGWASDDSFSSDPDSGEEDENHTYSVPPREGMVSVTQEESPAASLPGGPFPPPEDASTPFPIPRTSSLARAKRPSVSFAEGTKFAPQNGRNSGDLSSPIRKPKRLSRGAQPRPEGQEAEEPAGPEQANTEEDTPTATSPGDAATSHQLPPTNQTVAECVETTNGSIQESSGSVATIYMLAGTPQKPEGPVLSVFRRLGNYQKDQAVPKVKSAIPKPLRRSLGRNQGSSGLSQSSGSAPEAMLSGTVESTEVRPEEASRGMGDGIESLTTVQEPVSGNSSLEQCSQKQAEEKEQEEPLYENYVPMSVLPQH</sequence>
<feature type="region of interest" description="Disordered" evidence="14">
    <location>
        <begin position="1"/>
        <end position="22"/>
    </location>
</feature>
<keyword evidence="10 13" id="KW-1015">Disulfide bond</keyword>
<name>A0A9J7JPL3_CRIGR</name>
<dbReference type="Pfam" id="PF00053">
    <property type="entry name" value="EGF_laminin"/>
    <property type="match status" value="3"/>
</dbReference>
<evidence type="ECO:0000256" key="6">
    <source>
        <dbReference type="ARBA" id="ARBA00022737"/>
    </source>
</evidence>
<feature type="domain" description="EGF-like" evidence="16">
    <location>
        <begin position="246"/>
        <end position="280"/>
    </location>
</feature>
<evidence type="ECO:0000256" key="10">
    <source>
        <dbReference type="ARBA" id="ARBA00023157"/>
    </source>
</evidence>
<keyword evidence="4 15" id="KW-0812">Transmembrane</keyword>
<feature type="domain" description="EGF-like" evidence="16">
    <location>
        <begin position="85"/>
        <end position="119"/>
    </location>
</feature>
<dbReference type="PANTHER" id="PTHR24043:SF0">
    <property type="entry name" value="SCAVENGER RECEPTOR CLASS F MEMBER 1"/>
    <property type="match status" value="1"/>
</dbReference>
<dbReference type="SMART" id="SM00180">
    <property type="entry name" value="EGF_Lam"/>
    <property type="match status" value="5"/>
</dbReference>
<dbReference type="CDD" id="cd00055">
    <property type="entry name" value="EGF_Lam"/>
    <property type="match status" value="1"/>
</dbReference>
<dbReference type="GO" id="GO:0005044">
    <property type="term" value="F:scavenger receptor activity"/>
    <property type="evidence" value="ECO:0007669"/>
    <property type="project" value="InterPro"/>
</dbReference>
<feature type="compositionally biased region" description="Gly residues" evidence="14">
    <location>
        <begin position="8"/>
        <end position="18"/>
    </location>
</feature>
<dbReference type="InterPro" id="IPR002049">
    <property type="entry name" value="LE_dom"/>
</dbReference>
<dbReference type="GO" id="GO:0010976">
    <property type="term" value="P:positive regulation of neuron projection development"/>
    <property type="evidence" value="ECO:0007669"/>
    <property type="project" value="TreeGrafter"/>
</dbReference>
<dbReference type="Proteomes" id="UP001108280">
    <property type="component" value="Chromosome 7"/>
</dbReference>
<dbReference type="Gene3D" id="2.10.25.10">
    <property type="entry name" value="Laminin"/>
    <property type="match status" value="1"/>
</dbReference>
<evidence type="ECO:0000256" key="13">
    <source>
        <dbReference type="PROSITE-ProRule" id="PRU00076"/>
    </source>
</evidence>
<accession>A0A9J7JPL3</accession>
<dbReference type="CTD" id="8578"/>
<dbReference type="InterPro" id="IPR009030">
    <property type="entry name" value="Growth_fac_rcpt_cys_sf"/>
</dbReference>
<proteinExistence type="predicted"/>
<dbReference type="RefSeq" id="XP_003514826.1">
    <property type="nucleotide sequence ID" value="XM_003514778.5"/>
</dbReference>
<comment type="caution">
    <text evidence="13">Lacks conserved residue(s) required for the propagation of feature annotation.</text>
</comment>
<keyword evidence="12" id="KW-0325">Glycoprotein</keyword>
<keyword evidence="11 18" id="KW-0675">Receptor</keyword>
<keyword evidence="7" id="KW-0130">Cell adhesion</keyword>
<dbReference type="PROSITE" id="PS00022">
    <property type="entry name" value="EGF_1"/>
    <property type="match status" value="5"/>
</dbReference>
<feature type="domain" description="EGF-like" evidence="16">
    <location>
        <begin position="127"/>
        <end position="162"/>
    </location>
</feature>
<evidence type="ECO:0000313" key="17">
    <source>
        <dbReference type="Proteomes" id="UP001108280"/>
    </source>
</evidence>
<evidence type="ECO:0000256" key="8">
    <source>
        <dbReference type="ARBA" id="ARBA00022989"/>
    </source>
</evidence>
<dbReference type="PROSITE" id="PS50026">
    <property type="entry name" value="EGF_3"/>
    <property type="match status" value="3"/>
</dbReference>
<dbReference type="PANTHER" id="PTHR24043">
    <property type="entry name" value="SCAVENGER RECEPTOR CLASS F"/>
    <property type="match status" value="1"/>
</dbReference>
<dbReference type="SMART" id="SM00181">
    <property type="entry name" value="EGF"/>
    <property type="match status" value="7"/>
</dbReference>
<evidence type="ECO:0000256" key="5">
    <source>
        <dbReference type="ARBA" id="ARBA00022729"/>
    </source>
</evidence>
<evidence type="ECO:0000256" key="9">
    <source>
        <dbReference type="ARBA" id="ARBA00023136"/>
    </source>
</evidence>
<dbReference type="GO" id="GO:0016358">
    <property type="term" value="P:dendrite development"/>
    <property type="evidence" value="ECO:0007669"/>
    <property type="project" value="TreeGrafter"/>
</dbReference>
<evidence type="ECO:0000256" key="15">
    <source>
        <dbReference type="SAM" id="Phobius"/>
    </source>
</evidence>
<feature type="region of interest" description="Disordered" evidence="14">
    <location>
        <begin position="546"/>
        <end position="714"/>
    </location>
</feature>
<feature type="region of interest" description="Disordered" evidence="14">
    <location>
        <begin position="749"/>
        <end position="854"/>
    </location>
</feature>
<comment type="subcellular location">
    <subcellularLocation>
        <location evidence="1">Membrane</location>
        <topology evidence="1">Single-pass type I membrane protein</topology>
    </subcellularLocation>
</comment>
<evidence type="ECO:0000256" key="3">
    <source>
        <dbReference type="ARBA" id="ARBA00022553"/>
    </source>
</evidence>
<dbReference type="FunFam" id="2.170.300.10:FF:000013">
    <property type="entry name" value="Scavenger receptor class F, member 2"/>
    <property type="match status" value="1"/>
</dbReference>
<dbReference type="FunFam" id="2.10.25.10:FF:000691">
    <property type="entry name" value="Scavenger receptor class F, member 1"/>
    <property type="match status" value="1"/>
</dbReference>
<dbReference type="Gene3D" id="2.170.300.10">
    <property type="entry name" value="Tie2 ligand-binding domain superfamily"/>
    <property type="match status" value="3"/>
</dbReference>
<feature type="transmembrane region" description="Helical" evidence="15">
    <location>
        <begin position="452"/>
        <end position="475"/>
    </location>
</feature>
<evidence type="ECO:0000256" key="7">
    <source>
        <dbReference type="ARBA" id="ARBA00022889"/>
    </source>
</evidence>
<reference evidence="17" key="1">
    <citation type="journal article" date="2018" name="Biotechnol. Bioeng.">
        <title>A reference genome of the Chinese hamster based on a hybrid assembly strategy.</title>
        <authorList>
            <person name="Rupp O."/>
            <person name="MacDonald M.L."/>
            <person name="Li S."/>
            <person name="Dhiman H."/>
            <person name="Polson S."/>
            <person name="Griep S."/>
            <person name="Heffner K."/>
            <person name="Hernandez I."/>
            <person name="Brinkrolf K."/>
            <person name="Jadhav V."/>
            <person name="Samoudi M."/>
            <person name="Hao H."/>
            <person name="Kingham B."/>
            <person name="Goesmann A."/>
            <person name="Betenbaugh M.J."/>
            <person name="Lewis N.E."/>
            <person name="Borth N."/>
            <person name="Lee K.H."/>
        </authorList>
    </citation>
    <scope>NUCLEOTIDE SEQUENCE [LARGE SCALE GENOMIC DNA]</scope>
    <source>
        <strain evidence="17">17A/GY</strain>
    </source>
</reference>
<dbReference type="InterPro" id="IPR042635">
    <property type="entry name" value="MEGF10/SREC1/2-like"/>
</dbReference>
<keyword evidence="2 13" id="KW-0245">EGF-like domain</keyword>
<evidence type="ECO:0000256" key="11">
    <source>
        <dbReference type="ARBA" id="ARBA00023170"/>
    </source>
</evidence>
<evidence type="ECO:0000313" key="18">
    <source>
        <dbReference type="RefSeq" id="XP_027282541.1"/>
    </source>
</evidence>
<feature type="compositionally biased region" description="Low complexity" evidence="14">
    <location>
        <begin position="766"/>
        <end position="780"/>
    </location>
</feature>
<evidence type="ECO:0000256" key="4">
    <source>
        <dbReference type="ARBA" id="ARBA00022692"/>
    </source>
</evidence>
<dbReference type="GeneID" id="100767435"/>
<keyword evidence="3" id="KW-0597">Phosphoprotein</keyword>
<keyword evidence="17" id="KW-1185">Reference proteome</keyword>
<dbReference type="OrthoDB" id="6130531at2759"/>
<evidence type="ECO:0000256" key="2">
    <source>
        <dbReference type="ARBA" id="ARBA00022536"/>
    </source>
</evidence>
<keyword evidence="8 15" id="KW-1133">Transmembrane helix</keyword>
<keyword evidence="5" id="KW-0732">Signal</keyword>
<reference evidence="17" key="2">
    <citation type="journal article" date="2020" name="Biotechnol. Bioeng.">
        <title>Chromosome-scale scaffolds for the Chinese hamster reference genome assembly to facilitate the study of the CHO epigenome.</title>
        <authorList>
            <person name="Hilliard W."/>
            <person name="MacDonald M."/>
            <person name="Lee K.H."/>
        </authorList>
    </citation>
    <scope>NUCLEOTIDE SEQUENCE [LARGE SCALE GENOMIC DNA]</scope>
    <source>
        <strain evidence="17">17A/GY</strain>
    </source>
</reference>
<feature type="compositionally biased region" description="Acidic residues" evidence="14">
    <location>
        <begin position="660"/>
        <end position="677"/>
    </location>
</feature>
<dbReference type="AlphaFoldDB" id="A0A9J7JPL3"/>
<evidence type="ECO:0000256" key="1">
    <source>
        <dbReference type="ARBA" id="ARBA00004479"/>
    </source>
</evidence>
<feature type="compositionally biased region" description="Polar residues" evidence="14">
    <location>
        <begin position="810"/>
        <end position="824"/>
    </location>
</feature>
<keyword evidence="6" id="KW-0677">Repeat</keyword>
<dbReference type="GO" id="GO:0016020">
    <property type="term" value="C:membrane"/>
    <property type="evidence" value="ECO:0007669"/>
    <property type="project" value="UniProtKB-SubCell"/>
</dbReference>
<gene>
    <name evidence="18" type="primary">Scarf1</name>
</gene>
<dbReference type="RefSeq" id="XP_027282541.1">
    <property type="nucleotide sequence ID" value="XM_027426740.2"/>
</dbReference>
<feature type="disulfide bond" evidence="13">
    <location>
        <begin position="109"/>
        <end position="118"/>
    </location>
</feature>
<keyword evidence="9 15" id="KW-0472">Membrane</keyword>
<protein>
    <submittedName>
        <fullName evidence="18">Scavenger receptor class F member 1</fullName>
    </submittedName>
</protein>
<feature type="disulfide bond" evidence="13">
    <location>
        <begin position="152"/>
        <end position="161"/>
    </location>
</feature>
<dbReference type="GO" id="GO:0007157">
    <property type="term" value="P:heterophilic cell-cell adhesion via plasma membrane cell adhesion molecules"/>
    <property type="evidence" value="ECO:0007669"/>
    <property type="project" value="TreeGrafter"/>
</dbReference>
<dbReference type="PRINTS" id="PR00011">
    <property type="entry name" value="EGFLAMININ"/>
</dbReference>
<dbReference type="KEGG" id="cge:100767435"/>
<feature type="disulfide bond" evidence="13">
    <location>
        <begin position="270"/>
        <end position="279"/>
    </location>
</feature>
<organism evidence="17 18">
    <name type="scientific">Cricetulus griseus</name>
    <name type="common">Chinese hamster</name>
    <name type="synonym">Cricetulus barabensis griseus</name>
    <dbReference type="NCBI Taxonomy" id="10029"/>
    <lineage>
        <taxon>Eukaryota</taxon>
        <taxon>Metazoa</taxon>
        <taxon>Chordata</taxon>
        <taxon>Craniata</taxon>
        <taxon>Vertebrata</taxon>
        <taxon>Euteleostomi</taxon>
        <taxon>Mammalia</taxon>
        <taxon>Eutheria</taxon>
        <taxon>Euarchontoglires</taxon>
        <taxon>Glires</taxon>
        <taxon>Rodentia</taxon>
        <taxon>Myomorpha</taxon>
        <taxon>Muroidea</taxon>
        <taxon>Cricetidae</taxon>
        <taxon>Cricetinae</taxon>
        <taxon>Cricetulus</taxon>
    </lineage>
</organism>
<reference evidence="18" key="3">
    <citation type="submission" date="2025-08" db="UniProtKB">
        <authorList>
            <consortium name="RefSeq"/>
        </authorList>
    </citation>
    <scope>IDENTIFICATION</scope>
    <source>
        <strain evidence="18">17A/GY</strain>
        <tissue evidence="18">Liver</tissue>
    </source>
</reference>
<dbReference type="InterPro" id="IPR000742">
    <property type="entry name" value="EGF"/>
</dbReference>
<evidence type="ECO:0000256" key="12">
    <source>
        <dbReference type="ARBA" id="ARBA00023180"/>
    </source>
</evidence>